<dbReference type="PANTHER" id="PTHR37298:SF1">
    <property type="entry name" value="UPF0111 PROTEIN YKAA"/>
    <property type="match status" value="1"/>
</dbReference>
<evidence type="ECO:0000313" key="2">
    <source>
        <dbReference type="EMBL" id="PTQ95567.1"/>
    </source>
</evidence>
<comment type="similarity">
    <text evidence="1">Belongs to the UPF0111 family.</text>
</comment>
<gene>
    <name evidence="2" type="ORF">C8P68_10572</name>
</gene>
<dbReference type="Gene3D" id="1.20.58.220">
    <property type="entry name" value="Phosphate transport system protein phou homolog 2, domain 2"/>
    <property type="match status" value="1"/>
</dbReference>
<accession>A0A2T5J7X5</accession>
<reference evidence="2 3" key="1">
    <citation type="submission" date="2018-04" db="EMBL/GenBank/DDBJ databases">
        <title>Genomic Encyclopedia of Archaeal and Bacterial Type Strains, Phase II (KMG-II): from individual species to whole genera.</title>
        <authorList>
            <person name="Goeker M."/>
        </authorList>
    </citation>
    <scope>NUCLEOTIDE SEQUENCE [LARGE SCALE GENOMIC DNA]</scope>
    <source>
        <strain evidence="2 3">DSM 26809</strain>
    </source>
</reference>
<sequence>MEQAIARTFVPKHNRVFFKHFDHAAENVKVMSELLYEALEGSGDHESRPQYAQIAKLRAVSNEIKRAIFADSGRAFISPFERNDMCDLVTAIDTVAGYINISARRFSLYQPVQVSPAMKELVGLIVEMGNCLAKCVKHLTNIKSLGPISDACTQLRTLEHYADKVYNKAVAEVLVSETNVIELMKHNEILTALETTTDKAEKVAAVVEAIVVKNF</sequence>
<name>A0A2T5J7X5_9SPHI</name>
<proteinExistence type="inferred from homology"/>
<evidence type="ECO:0000256" key="1">
    <source>
        <dbReference type="ARBA" id="ARBA00008591"/>
    </source>
</evidence>
<evidence type="ECO:0000313" key="3">
    <source>
        <dbReference type="Proteomes" id="UP000244168"/>
    </source>
</evidence>
<dbReference type="InterPro" id="IPR052912">
    <property type="entry name" value="UPF0111_domain"/>
</dbReference>
<dbReference type="Proteomes" id="UP000244168">
    <property type="component" value="Unassembled WGS sequence"/>
</dbReference>
<dbReference type="InterPro" id="IPR018445">
    <property type="entry name" value="Put_Phosphate_transp_reg"/>
</dbReference>
<dbReference type="OrthoDB" id="9797568at2"/>
<evidence type="ECO:0008006" key="4">
    <source>
        <dbReference type="Google" id="ProtNLM"/>
    </source>
</evidence>
<dbReference type="InterPro" id="IPR038078">
    <property type="entry name" value="PhoU-like_sf"/>
</dbReference>
<dbReference type="RefSeq" id="WP_107829076.1">
    <property type="nucleotide sequence ID" value="NZ_CP160205.1"/>
</dbReference>
<dbReference type="Pfam" id="PF01865">
    <property type="entry name" value="PhoU_div"/>
    <property type="match status" value="1"/>
</dbReference>
<keyword evidence="3" id="KW-1185">Reference proteome</keyword>
<dbReference type="EMBL" id="QAOQ01000005">
    <property type="protein sequence ID" value="PTQ95567.1"/>
    <property type="molecule type" value="Genomic_DNA"/>
</dbReference>
<protein>
    <recommendedName>
        <fullName evidence="4">Phosphate transport regulator</fullName>
    </recommendedName>
</protein>
<organism evidence="2 3">
    <name type="scientific">Mucilaginibacter yixingensis</name>
    <dbReference type="NCBI Taxonomy" id="1295612"/>
    <lineage>
        <taxon>Bacteria</taxon>
        <taxon>Pseudomonadati</taxon>
        <taxon>Bacteroidota</taxon>
        <taxon>Sphingobacteriia</taxon>
        <taxon>Sphingobacteriales</taxon>
        <taxon>Sphingobacteriaceae</taxon>
        <taxon>Mucilaginibacter</taxon>
    </lineage>
</organism>
<dbReference type="PANTHER" id="PTHR37298">
    <property type="entry name" value="UPF0111 PROTEIN YKAA"/>
    <property type="match status" value="1"/>
</dbReference>
<comment type="caution">
    <text evidence="2">The sequence shown here is derived from an EMBL/GenBank/DDBJ whole genome shotgun (WGS) entry which is preliminary data.</text>
</comment>
<dbReference type="AlphaFoldDB" id="A0A2T5J7X5"/>